<organism evidence="8 9">
    <name type="scientific">Poecilia reticulata</name>
    <name type="common">Guppy</name>
    <name type="synonym">Acanthophacelus reticulatus</name>
    <dbReference type="NCBI Taxonomy" id="8081"/>
    <lineage>
        <taxon>Eukaryota</taxon>
        <taxon>Metazoa</taxon>
        <taxon>Chordata</taxon>
        <taxon>Craniata</taxon>
        <taxon>Vertebrata</taxon>
        <taxon>Euteleostomi</taxon>
        <taxon>Actinopterygii</taxon>
        <taxon>Neopterygii</taxon>
        <taxon>Teleostei</taxon>
        <taxon>Neoteleostei</taxon>
        <taxon>Acanthomorphata</taxon>
        <taxon>Ovalentaria</taxon>
        <taxon>Atherinomorphae</taxon>
        <taxon>Cyprinodontiformes</taxon>
        <taxon>Poeciliidae</taxon>
        <taxon>Poeciliinae</taxon>
        <taxon>Poecilia</taxon>
    </lineage>
</organism>
<dbReference type="AlphaFoldDB" id="A0A3P9N7Z1"/>
<dbReference type="SMART" id="SM00054">
    <property type="entry name" value="EFh"/>
    <property type="match status" value="4"/>
</dbReference>
<feature type="domain" description="EF-hand" evidence="7">
    <location>
        <begin position="16"/>
        <end position="51"/>
    </location>
</feature>
<accession>A0A3P9N7Z1</accession>
<dbReference type="Pfam" id="PF13499">
    <property type="entry name" value="EF-hand_7"/>
    <property type="match status" value="2"/>
</dbReference>
<evidence type="ECO:0000256" key="6">
    <source>
        <dbReference type="ARBA" id="ARBA00044117"/>
    </source>
</evidence>
<name>A0A3P9N7Z1_POERE</name>
<dbReference type="OMA" id="VETWEVD"/>
<proteinExistence type="inferred from homology"/>
<keyword evidence="3" id="KW-0106">Calcium</keyword>
<dbReference type="InterPro" id="IPR018247">
    <property type="entry name" value="EF_Hand_1_Ca_BS"/>
</dbReference>
<reference evidence="9" key="1">
    <citation type="submission" date="2013-11" db="EMBL/GenBank/DDBJ databases">
        <title>The genomic landscape of the Guanapo guppy.</title>
        <authorList>
            <person name="Kuenstner A."/>
            <person name="Dreyer C."/>
        </authorList>
    </citation>
    <scope>NUCLEOTIDE SEQUENCE</scope>
    <source>
        <strain evidence="9">Guanapo</strain>
    </source>
</reference>
<dbReference type="STRING" id="8081.ENSPREP00000005662"/>
<dbReference type="GO" id="GO:0016460">
    <property type="term" value="C:myosin II complex"/>
    <property type="evidence" value="ECO:0007669"/>
    <property type="project" value="TreeGrafter"/>
</dbReference>
<dbReference type="CDD" id="cd00051">
    <property type="entry name" value="EFh"/>
    <property type="match status" value="2"/>
</dbReference>
<feature type="domain" description="EF-hand" evidence="7">
    <location>
        <begin position="92"/>
        <end position="127"/>
    </location>
</feature>
<keyword evidence="4" id="KW-0514">Muscle protein</keyword>
<dbReference type="GO" id="GO:0005509">
    <property type="term" value="F:calcium ion binding"/>
    <property type="evidence" value="ECO:0007669"/>
    <property type="project" value="InterPro"/>
</dbReference>
<dbReference type="InterPro" id="IPR050230">
    <property type="entry name" value="CALM/Myosin/TropC-like"/>
</dbReference>
<sequence length="216" mass="24749">MPTDAQTDARSFLTEEMISEFKAAFDMFDTDGGGDISTKELGTVMRMLGQNPSREELDAIIEEVDEDGSGTIDFEEFLVMMVQQLKEDQAGKSEEELSECFRIFDKNGDGFVDREEFGDILHMTGEQVAEEDIDEMFGESDSNKDGKIDFDGKIVDIFKWKIALLYWAFVSFFKLNRKMELKINNLKLKNDVQLKKMIKLSLKLYTSKLAIVKKKL</sequence>
<protein>
    <recommendedName>
        <fullName evidence="6">Troponin C, skeletal muscle</fullName>
    </recommendedName>
</protein>
<evidence type="ECO:0000256" key="2">
    <source>
        <dbReference type="ARBA" id="ARBA00022737"/>
    </source>
</evidence>
<evidence type="ECO:0000256" key="4">
    <source>
        <dbReference type="ARBA" id="ARBA00023179"/>
    </source>
</evidence>
<evidence type="ECO:0000256" key="1">
    <source>
        <dbReference type="ARBA" id="ARBA00022723"/>
    </source>
</evidence>
<dbReference type="InterPro" id="IPR002048">
    <property type="entry name" value="EF_hand_dom"/>
</dbReference>
<reference evidence="8" key="3">
    <citation type="submission" date="2025-09" db="UniProtKB">
        <authorList>
            <consortium name="Ensembl"/>
        </authorList>
    </citation>
    <scope>IDENTIFICATION</scope>
    <source>
        <strain evidence="8">Guanapo</strain>
    </source>
</reference>
<dbReference type="Bgee" id="ENSPREG00000003934">
    <property type="expression patterns" value="Expressed in head and 1 other cell type or tissue"/>
</dbReference>
<dbReference type="FunFam" id="1.10.238.10:FF:000107">
    <property type="entry name" value="Troponin C, skeletal muscle"/>
    <property type="match status" value="1"/>
</dbReference>
<comment type="similarity">
    <text evidence="5">Belongs to the troponin C family.</text>
</comment>
<evidence type="ECO:0000313" key="9">
    <source>
        <dbReference type="Proteomes" id="UP000242638"/>
    </source>
</evidence>
<feature type="domain" description="EF-hand" evidence="7">
    <location>
        <begin position="52"/>
        <end position="87"/>
    </location>
</feature>
<dbReference type="InterPro" id="IPR011992">
    <property type="entry name" value="EF-hand-dom_pair"/>
</dbReference>
<evidence type="ECO:0000256" key="3">
    <source>
        <dbReference type="ARBA" id="ARBA00022837"/>
    </source>
</evidence>
<evidence type="ECO:0000256" key="5">
    <source>
        <dbReference type="ARBA" id="ARBA00038202"/>
    </source>
</evidence>
<dbReference type="SUPFAM" id="SSF47473">
    <property type="entry name" value="EF-hand"/>
    <property type="match status" value="1"/>
</dbReference>
<dbReference type="GeneTree" id="ENSGT00940000153541"/>
<evidence type="ECO:0000259" key="7">
    <source>
        <dbReference type="PROSITE" id="PS50222"/>
    </source>
</evidence>
<dbReference type="PANTHER" id="PTHR23048:SF57">
    <property type="entry name" value="TROPONIN C2, FAST SKELETAL TYPE"/>
    <property type="match status" value="1"/>
</dbReference>
<keyword evidence="2" id="KW-0677">Repeat</keyword>
<dbReference type="Gene3D" id="1.10.238.10">
    <property type="entry name" value="EF-hand"/>
    <property type="match status" value="2"/>
</dbReference>
<dbReference type="PANTHER" id="PTHR23048">
    <property type="entry name" value="MYOSIN LIGHT CHAIN 1, 3"/>
    <property type="match status" value="1"/>
</dbReference>
<evidence type="ECO:0000313" key="8">
    <source>
        <dbReference type="Ensembl" id="ENSPREP00000005662.1"/>
    </source>
</evidence>
<reference evidence="8" key="2">
    <citation type="submission" date="2025-08" db="UniProtKB">
        <authorList>
            <consortium name="Ensembl"/>
        </authorList>
    </citation>
    <scope>IDENTIFICATION</scope>
    <source>
        <strain evidence="8">Guanapo</strain>
    </source>
</reference>
<keyword evidence="9" id="KW-1185">Reference proteome</keyword>
<dbReference type="Ensembl" id="ENSPRET00000005737.1">
    <property type="protein sequence ID" value="ENSPREP00000005662.1"/>
    <property type="gene ID" value="ENSPREG00000003934.1"/>
</dbReference>
<dbReference type="Proteomes" id="UP000242638">
    <property type="component" value="Unassembled WGS sequence"/>
</dbReference>
<dbReference type="PROSITE" id="PS00018">
    <property type="entry name" value="EF_HAND_1"/>
    <property type="match status" value="3"/>
</dbReference>
<dbReference type="PROSITE" id="PS50222">
    <property type="entry name" value="EF_HAND_2"/>
    <property type="match status" value="3"/>
</dbReference>
<keyword evidence="1" id="KW-0479">Metal-binding</keyword>